<accession>A0A6A6GZF2</accession>
<proteinExistence type="predicted"/>
<dbReference type="Proteomes" id="UP000800092">
    <property type="component" value="Unassembled WGS sequence"/>
</dbReference>
<dbReference type="AlphaFoldDB" id="A0A6A6GZF2"/>
<protein>
    <submittedName>
        <fullName evidence="2">Uncharacterized protein</fullName>
    </submittedName>
</protein>
<evidence type="ECO:0000313" key="3">
    <source>
        <dbReference type="Proteomes" id="UP000800092"/>
    </source>
</evidence>
<feature type="region of interest" description="Disordered" evidence="1">
    <location>
        <begin position="225"/>
        <end position="248"/>
    </location>
</feature>
<evidence type="ECO:0000256" key="1">
    <source>
        <dbReference type="SAM" id="MobiDB-lite"/>
    </source>
</evidence>
<dbReference type="EMBL" id="ML991831">
    <property type="protein sequence ID" value="KAF2231122.1"/>
    <property type="molecule type" value="Genomic_DNA"/>
</dbReference>
<gene>
    <name evidence="2" type="ORF">EV356DRAFT_507752</name>
</gene>
<keyword evidence="3" id="KW-1185">Reference proteome</keyword>
<reference evidence="2" key="1">
    <citation type="journal article" date="2020" name="Stud. Mycol.">
        <title>101 Dothideomycetes genomes: a test case for predicting lifestyles and emergence of pathogens.</title>
        <authorList>
            <person name="Haridas S."/>
            <person name="Albert R."/>
            <person name="Binder M."/>
            <person name="Bloem J."/>
            <person name="Labutti K."/>
            <person name="Salamov A."/>
            <person name="Andreopoulos B."/>
            <person name="Baker S."/>
            <person name="Barry K."/>
            <person name="Bills G."/>
            <person name="Bluhm B."/>
            <person name="Cannon C."/>
            <person name="Castanera R."/>
            <person name="Culley D."/>
            <person name="Daum C."/>
            <person name="Ezra D."/>
            <person name="Gonzalez J."/>
            <person name="Henrissat B."/>
            <person name="Kuo A."/>
            <person name="Liang C."/>
            <person name="Lipzen A."/>
            <person name="Lutzoni F."/>
            <person name="Magnuson J."/>
            <person name="Mondo S."/>
            <person name="Nolan M."/>
            <person name="Ohm R."/>
            <person name="Pangilinan J."/>
            <person name="Park H.-J."/>
            <person name="Ramirez L."/>
            <person name="Alfaro M."/>
            <person name="Sun H."/>
            <person name="Tritt A."/>
            <person name="Yoshinaga Y."/>
            <person name="Zwiers L.-H."/>
            <person name="Turgeon B."/>
            <person name="Goodwin S."/>
            <person name="Spatafora J."/>
            <person name="Crous P."/>
            <person name="Grigoriev I."/>
        </authorList>
    </citation>
    <scope>NUCLEOTIDE SEQUENCE</scope>
    <source>
        <strain evidence="2">Tuck. ex Michener</strain>
    </source>
</reference>
<evidence type="ECO:0000313" key="2">
    <source>
        <dbReference type="EMBL" id="KAF2231122.1"/>
    </source>
</evidence>
<organism evidence="2 3">
    <name type="scientific">Viridothelium virens</name>
    <name type="common">Speckled blister lichen</name>
    <name type="synonym">Trypethelium virens</name>
    <dbReference type="NCBI Taxonomy" id="1048519"/>
    <lineage>
        <taxon>Eukaryota</taxon>
        <taxon>Fungi</taxon>
        <taxon>Dikarya</taxon>
        <taxon>Ascomycota</taxon>
        <taxon>Pezizomycotina</taxon>
        <taxon>Dothideomycetes</taxon>
        <taxon>Dothideomycetes incertae sedis</taxon>
        <taxon>Trypetheliales</taxon>
        <taxon>Trypetheliaceae</taxon>
        <taxon>Viridothelium</taxon>
    </lineage>
</organism>
<name>A0A6A6GZF2_VIRVR</name>
<sequence length="248" mass="26756">MPKIRKGPHTGRPHCLCHTTCETLLYYFIVAQLPLPYPFSSLPSLSHLSHSGFYQWSLCSSRPILSLRSKWRPGKDTLGNIPGAHFRSPSKAILSPTLVNSITHFLLPIPFNNVEELALLPLRAPIPILPTLPALPVLPTLPFLSSLRPSSASPSHNISDASNTTELGAFLPLPLSHNPLTTNSTSRGGPFFKFGKKVTELIPAPSSSRQSAIAHMCASSEETRADKSAVGWGGEDIEEGGTPVWGLG</sequence>